<dbReference type="GO" id="GO:0005737">
    <property type="term" value="C:cytoplasm"/>
    <property type="evidence" value="ECO:0007669"/>
    <property type="project" value="UniProtKB-SubCell"/>
</dbReference>
<feature type="domain" description="NB-ARC" evidence="11">
    <location>
        <begin position="167"/>
        <end position="332"/>
    </location>
</feature>
<evidence type="ECO:0000259" key="11">
    <source>
        <dbReference type="Pfam" id="PF00931"/>
    </source>
</evidence>
<evidence type="ECO:0000259" key="12">
    <source>
        <dbReference type="Pfam" id="PF23559"/>
    </source>
</evidence>
<evidence type="ECO:0000256" key="2">
    <source>
        <dbReference type="ARBA" id="ARBA00004496"/>
    </source>
</evidence>
<evidence type="ECO:0000256" key="3">
    <source>
        <dbReference type="ARBA" id="ARBA00008894"/>
    </source>
</evidence>
<dbReference type="InterPro" id="IPR032675">
    <property type="entry name" value="LRR_dom_sf"/>
</dbReference>
<accession>A0ABD1RXF5</accession>
<evidence type="ECO:0000259" key="13">
    <source>
        <dbReference type="Pfam" id="PF23598"/>
    </source>
</evidence>
<dbReference type="GO" id="GO:0051607">
    <property type="term" value="P:defense response to virus"/>
    <property type="evidence" value="ECO:0007669"/>
    <property type="project" value="UniProtKB-ARBA"/>
</dbReference>
<evidence type="ECO:0000256" key="10">
    <source>
        <dbReference type="ARBA" id="ARBA00022840"/>
    </source>
</evidence>
<reference evidence="15" key="1">
    <citation type="submission" date="2024-07" db="EMBL/GenBank/DDBJ databases">
        <title>Two chromosome-level genome assemblies of Korean endemic species Abeliophyllum distichum and Forsythia ovata (Oleaceae).</title>
        <authorList>
            <person name="Jang H."/>
        </authorList>
    </citation>
    <scope>NUCLEOTIDE SEQUENCE [LARGE SCALE GENOMIC DNA]</scope>
</reference>
<dbReference type="AlphaFoldDB" id="A0ABD1RXF5"/>
<organism evidence="14 15">
    <name type="scientific">Abeliophyllum distichum</name>
    <dbReference type="NCBI Taxonomy" id="126358"/>
    <lineage>
        <taxon>Eukaryota</taxon>
        <taxon>Viridiplantae</taxon>
        <taxon>Streptophyta</taxon>
        <taxon>Embryophyta</taxon>
        <taxon>Tracheophyta</taxon>
        <taxon>Spermatophyta</taxon>
        <taxon>Magnoliopsida</taxon>
        <taxon>eudicotyledons</taxon>
        <taxon>Gunneridae</taxon>
        <taxon>Pentapetalae</taxon>
        <taxon>asterids</taxon>
        <taxon>lamiids</taxon>
        <taxon>Lamiales</taxon>
        <taxon>Oleaceae</taxon>
        <taxon>Forsythieae</taxon>
        <taxon>Abeliophyllum</taxon>
    </lineage>
</organism>
<keyword evidence="15" id="KW-1185">Reference proteome</keyword>
<dbReference type="InterPro" id="IPR044974">
    <property type="entry name" value="Disease_R_plants"/>
</dbReference>
<comment type="function">
    <text evidence="1">Confers resistance to late blight (Phytophthora infestans) races carrying the avirulence gene Avr1. Resistance proteins guard the plant against pathogens that contain an appropriate avirulence protein via an indirect interaction with this avirulence protein. That triggers a defense system including the hypersensitive response, which restricts the pathogen growth.</text>
</comment>
<dbReference type="PANTHER" id="PTHR23155">
    <property type="entry name" value="DISEASE RESISTANCE PROTEIN RP"/>
    <property type="match status" value="1"/>
</dbReference>
<comment type="caution">
    <text evidence="14">The sequence shown here is derived from an EMBL/GenBank/DDBJ whole genome shotgun (WGS) entry which is preliminary data.</text>
</comment>
<dbReference type="GO" id="GO:0009626">
    <property type="term" value="P:plant-type hypersensitive response"/>
    <property type="evidence" value="ECO:0007669"/>
    <property type="project" value="UniProtKB-KW"/>
</dbReference>
<dbReference type="FunFam" id="3.40.50.300:FF:001091">
    <property type="entry name" value="Probable disease resistance protein At1g61300"/>
    <property type="match status" value="1"/>
</dbReference>
<dbReference type="Gene3D" id="1.20.5.4130">
    <property type="match status" value="1"/>
</dbReference>
<keyword evidence="4" id="KW-0963">Cytoplasm</keyword>
<evidence type="ECO:0000256" key="4">
    <source>
        <dbReference type="ARBA" id="ARBA00022490"/>
    </source>
</evidence>
<dbReference type="InterPro" id="IPR036388">
    <property type="entry name" value="WH-like_DNA-bd_sf"/>
</dbReference>
<dbReference type="Gene3D" id="3.80.10.10">
    <property type="entry name" value="Ribonuclease Inhibitor"/>
    <property type="match status" value="1"/>
</dbReference>
<keyword evidence="8" id="KW-0547">Nucleotide-binding</keyword>
<name>A0ABD1RXF5_9LAMI</name>
<keyword evidence="7" id="KW-0677">Repeat</keyword>
<evidence type="ECO:0000256" key="5">
    <source>
        <dbReference type="ARBA" id="ARBA00022614"/>
    </source>
</evidence>
<dbReference type="GO" id="GO:0005524">
    <property type="term" value="F:ATP binding"/>
    <property type="evidence" value="ECO:0007669"/>
    <property type="project" value="UniProtKB-KW"/>
</dbReference>
<dbReference type="Pfam" id="PF23559">
    <property type="entry name" value="WHD_DRP"/>
    <property type="match status" value="1"/>
</dbReference>
<evidence type="ECO:0000256" key="8">
    <source>
        <dbReference type="ARBA" id="ARBA00022741"/>
    </source>
</evidence>
<dbReference type="Gene3D" id="3.40.50.300">
    <property type="entry name" value="P-loop containing nucleotide triphosphate hydrolases"/>
    <property type="match status" value="1"/>
</dbReference>
<dbReference type="SUPFAM" id="SSF52540">
    <property type="entry name" value="P-loop containing nucleoside triphosphate hydrolases"/>
    <property type="match status" value="1"/>
</dbReference>
<evidence type="ECO:0000313" key="14">
    <source>
        <dbReference type="EMBL" id="KAL2492382.1"/>
    </source>
</evidence>
<keyword evidence="10" id="KW-0067">ATP-binding</keyword>
<evidence type="ECO:0000256" key="9">
    <source>
        <dbReference type="ARBA" id="ARBA00022821"/>
    </source>
</evidence>
<dbReference type="Pfam" id="PF00931">
    <property type="entry name" value="NB-ARC"/>
    <property type="match status" value="1"/>
</dbReference>
<dbReference type="PRINTS" id="PR00364">
    <property type="entry name" value="DISEASERSIST"/>
</dbReference>
<dbReference type="InterPro" id="IPR055414">
    <property type="entry name" value="LRR_R13L4/SHOC2-like"/>
</dbReference>
<keyword evidence="9" id="KW-0611">Plant defense</keyword>
<dbReference type="InterPro" id="IPR042197">
    <property type="entry name" value="Apaf_helical"/>
</dbReference>
<dbReference type="InterPro" id="IPR027417">
    <property type="entry name" value="P-loop_NTPase"/>
</dbReference>
<dbReference type="InterPro" id="IPR002182">
    <property type="entry name" value="NB-ARC"/>
</dbReference>
<evidence type="ECO:0000256" key="7">
    <source>
        <dbReference type="ARBA" id="ARBA00022737"/>
    </source>
</evidence>
<dbReference type="PANTHER" id="PTHR23155:SF1152">
    <property type="entry name" value="AAA+ ATPASE DOMAIN-CONTAINING PROTEIN"/>
    <property type="match status" value="1"/>
</dbReference>
<dbReference type="Gene3D" id="1.10.10.10">
    <property type="entry name" value="Winged helix-like DNA-binding domain superfamily/Winged helix DNA-binding domain"/>
    <property type="match status" value="1"/>
</dbReference>
<gene>
    <name evidence="14" type="ORF">Adt_28010</name>
</gene>
<dbReference type="EMBL" id="JBFOLK010000008">
    <property type="protein sequence ID" value="KAL2492382.1"/>
    <property type="molecule type" value="Genomic_DNA"/>
</dbReference>
<dbReference type="Pfam" id="PF23598">
    <property type="entry name" value="LRR_14"/>
    <property type="match status" value="1"/>
</dbReference>
<comment type="similarity">
    <text evidence="3">Belongs to the disease resistance NB-LRR family.</text>
</comment>
<feature type="domain" description="Disease resistance protein winged helix" evidence="12">
    <location>
        <begin position="421"/>
        <end position="489"/>
    </location>
</feature>
<evidence type="ECO:0000256" key="1">
    <source>
        <dbReference type="ARBA" id="ARBA00002074"/>
    </source>
</evidence>
<comment type="subcellular location">
    <subcellularLocation>
        <location evidence="2">Cytoplasm</location>
    </subcellularLocation>
</comment>
<dbReference type="Proteomes" id="UP001604336">
    <property type="component" value="Unassembled WGS sequence"/>
</dbReference>
<dbReference type="FunFam" id="1.10.10.10:FF:000322">
    <property type="entry name" value="Probable disease resistance protein At1g63360"/>
    <property type="match status" value="1"/>
</dbReference>
<keyword evidence="6" id="KW-0381">Hypersensitive response</keyword>
<dbReference type="SUPFAM" id="SSF52058">
    <property type="entry name" value="L domain-like"/>
    <property type="match status" value="1"/>
</dbReference>
<keyword evidence="5" id="KW-0433">Leucine-rich repeat</keyword>
<dbReference type="InterPro" id="IPR058922">
    <property type="entry name" value="WHD_DRP"/>
</dbReference>
<evidence type="ECO:0000256" key="6">
    <source>
        <dbReference type="ARBA" id="ARBA00022667"/>
    </source>
</evidence>
<sequence>MAYASLLSLNQTLDQILHPNDQTEQPHIIMRYLHEKVSFLLYFLDIYSPIQSKKISDLEGRIRDAAYEAEDIIESHISNQILSQSETREDRTESHMSNEIVSEWDQKFEGLQKIIQELHSVSDEVVNMWEKNEIQALQPSNSLPAASSKSLSTNKSATVGLVHDLMEIKKLLTRPNSELEVVSIVGMESIGKTTLARKIYVDSLIANNFDIRAWVYLSQNYLEQEVLKGLLNSLRGLNHESGEESIEKLAENVSKSLKNKRFLIILDDVWTIKEWNQVKSLFPDNNNGSRIILTTRDLQVAKHASHLCHPYSLTWLDRNKSWNLLREMVFGEEHVPLDLETMGKKIIRRCYGIPFLLFFIGGLLYKAERTLEYFQYVASNIGFEILDPYDRGYDILDLISFSYNQLPHHLRACFLYMGVLPEFHNIRRSNLIKLWTANRFIKPDRSRSLEEVAEEYLKDLVDRNLILVTEWSYSGEIKTCSVNDSVRDFCLMKAEEEKFNSDVEYLPEFHDNLRQVSILTDLKNKITRFALKRDRDLRVRAITFFSHSSQNDAHLITNFRLLRVLDALTIRFQDFPVEIVELVTLRYIALSYWMKHTFPASIAKLYNLETLIINPGKFRSIFSTTFLPPEIWKMSRLRHLLFVRSYLPYPTDALIGGTFFPFENLQTLSNVINFRWTKEVIKMLPNLRKLVISYENDGRTEWSSYCFDNFVHLHQLEVLKCIFFAKCYIKYQDPLPVNFAFPPKLKRLTLSGCRVSWKNMTVVGSLSNLEVLKLKFHAFEGTVWELNDGEFRRLKMLLIHMTDLEHWKVDKTHLPSLQHLSLRYCYNLVEIPSGIGKIPTLEEIELCECKTSVETSAQVIQEEKENLGNNGFKVVLKDKDDTNISS</sequence>
<evidence type="ECO:0000313" key="15">
    <source>
        <dbReference type="Proteomes" id="UP001604336"/>
    </source>
</evidence>
<dbReference type="Gene3D" id="1.10.8.430">
    <property type="entry name" value="Helical domain of apoptotic protease-activating factors"/>
    <property type="match status" value="1"/>
</dbReference>
<proteinExistence type="inferred from homology"/>
<protein>
    <submittedName>
        <fullName evidence="14">Disease resistance RPP8-like protein 4</fullName>
    </submittedName>
</protein>
<feature type="domain" description="Disease resistance R13L4/SHOC-2-like LRR" evidence="13">
    <location>
        <begin position="539"/>
        <end position="849"/>
    </location>
</feature>